<keyword evidence="1" id="KW-0732">Signal</keyword>
<feature type="signal peptide" evidence="1">
    <location>
        <begin position="1"/>
        <end position="21"/>
    </location>
</feature>
<name>A0A0D1Y842_ANEMI</name>
<reference evidence="2 4" key="1">
    <citation type="submission" date="2015-07" db="EMBL/GenBank/DDBJ databases">
        <title>Fjat-14205 dsm 2895.</title>
        <authorList>
            <person name="Liu B."/>
            <person name="Wang J."/>
            <person name="Zhu Y."/>
            <person name="Liu G."/>
            <person name="Chen Q."/>
            <person name="Chen Z."/>
            <person name="Lan J."/>
            <person name="Che J."/>
            <person name="Ge C."/>
            <person name="Shi H."/>
            <person name="Pan Z."/>
            <person name="Liu X."/>
        </authorList>
    </citation>
    <scope>NUCLEOTIDE SEQUENCE [LARGE SCALE GENOMIC DNA]</scope>
    <source>
        <strain evidence="2 4">DSM 2895</strain>
    </source>
</reference>
<dbReference type="GeneID" id="42306612"/>
<dbReference type="AlphaFoldDB" id="A0A0D1Y842"/>
<evidence type="ECO:0000313" key="4">
    <source>
        <dbReference type="Proteomes" id="UP000037269"/>
    </source>
</evidence>
<dbReference type="EMBL" id="LGUG01000004">
    <property type="protein sequence ID" value="KON96695.1"/>
    <property type="molecule type" value="Genomic_DNA"/>
</dbReference>
<protein>
    <submittedName>
        <fullName evidence="2">Uncharacterized protein</fullName>
    </submittedName>
</protein>
<dbReference type="Proteomes" id="UP000182836">
    <property type="component" value="Unassembled WGS sequence"/>
</dbReference>
<organism evidence="2 4">
    <name type="scientific">Aneurinibacillus migulanus</name>
    <name type="common">Bacillus migulanus</name>
    <dbReference type="NCBI Taxonomy" id="47500"/>
    <lineage>
        <taxon>Bacteria</taxon>
        <taxon>Bacillati</taxon>
        <taxon>Bacillota</taxon>
        <taxon>Bacilli</taxon>
        <taxon>Bacillales</taxon>
        <taxon>Paenibacillaceae</taxon>
        <taxon>Aneurinibacillus group</taxon>
        <taxon>Aneurinibacillus</taxon>
    </lineage>
</organism>
<evidence type="ECO:0000313" key="5">
    <source>
        <dbReference type="Proteomes" id="UP000182836"/>
    </source>
</evidence>
<evidence type="ECO:0000256" key="1">
    <source>
        <dbReference type="SAM" id="SignalP"/>
    </source>
</evidence>
<keyword evidence="4" id="KW-1185">Reference proteome</keyword>
<feature type="chain" id="PRO_5010414768" evidence="1">
    <location>
        <begin position="22"/>
        <end position="299"/>
    </location>
</feature>
<evidence type="ECO:0000313" key="3">
    <source>
        <dbReference type="EMBL" id="SDJ86205.1"/>
    </source>
</evidence>
<dbReference type="EMBL" id="FNED01000030">
    <property type="protein sequence ID" value="SDJ86205.1"/>
    <property type="molecule type" value="Genomic_DNA"/>
</dbReference>
<reference evidence="3 5" key="2">
    <citation type="submission" date="2016-10" db="EMBL/GenBank/DDBJ databases">
        <authorList>
            <person name="de Groot N.N."/>
        </authorList>
    </citation>
    <scope>NUCLEOTIDE SEQUENCE [LARGE SCALE GENOMIC DNA]</scope>
    <source>
        <strain evidence="3 5">DSM 2895</strain>
    </source>
</reference>
<gene>
    <name evidence="2" type="ORF">AF333_15660</name>
    <name evidence="3" type="ORF">SAMN04487909_13062</name>
</gene>
<dbReference type="OrthoDB" id="2686275at2"/>
<dbReference type="RefSeq" id="WP_043066373.1">
    <property type="nucleotide sequence ID" value="NZ_BJOA01000121.1"/>
</dbReference>
<dbReference type="Proteomes" id="UP000037269">
    <property type="component" value="Unassembled WGS sequence"/>
</dbReference>
<dbReference type="PATRIC" id="fig|47500.8.peg.346"/>
<accession>A0A0D1Y842</accession>
<proteinExistence type="predicted"/>
<sequence>MKKIATVFLAISLLATTPVFAAEQESNPIQHEEGMIQQGEGFWWKELTVDEIMAQKGMKSALESFYDKFPRTKAYKIKGSKVKRIEKGKEINEITLSLISNEKESFGLTFDIKTEKITEYTQVVSNISESELPETVQASLDKVYSLSPEVKNLKLYDSAMYLPVIKGEEQLKTYSLWFNESGKREEGKTNDKEFIIIFDETGKVRSFFFEKLSLVNFEGNTKEEKAQDLLKRLYGEEVNEYKIKKVSDNSTKNHFNGSVAFMPISSEKEPILVEFNSKDEIIRFFIISRDFLEDAGLLQ</sequence>
<evidence type="ECO:0000313" key="2">
    <source>
        <dbReference type="EMBL" id="KON96695.1"/>
    </source>
</evidence>